<dbReference type="EMBL" id="QWET01000017">
    <property type="protein sequence ID" value="RIH63735.1"/>
    <property type="molecule type" value="Genomic_DNA"/>
</dbReference>
<dbReference type="Proteomes" id="UP000266441">
    <property type="component" value="Unassembled WGS sequence"/>
</dbReference>
<gene>
    <name evidence="4" type="ORF">D1164_18450</name>
</gene>
<feature type="signal peptide" evidence="2">
    <location>
        <begin position="1"/>
        <end position="22"/>
    </location>
</feature>
<evidence type="ECO:0000313" key="4">
    <source>
        <dbReference type="EMBL" id="RIH63735.1"/>
    </source>
</evidence>
<feature type="chain" id="PRO_5017274579" evidence="2">
    <location>
        <begin position="23"/>
        <end position="136"/>
    </location>
</feature>
<evidence type="ECO:0000256" key="1">
    <source>
        <dbReference type="SAM" id="MobiDB-lite"/>
    </source>
</evidence>
<protein>
    <submittedName>
        <fullName evidence="4">DUF4296 domain-containing protein</fullName>
    </submittedName>
</protein>
<sequence>MRDMRVKIKSILLLFLSLAFFACDKSQVQKPEMLIHEDQMIDMLADIHLAEAAFNNRRYRDTLVENSSSVDFYYSILEKYQVQDSVFEKSFVFYASQPRKFEKMYRQAMNKLNEMEQEYSGRKTEPQELELQKKRK</sequence>
<name>A0A399CVC1_9BACT</name>
<feature type="domain" description="DUF4296" evidence="3">
    <location>
        <begin position="31"/>
        <end position="117"/>
    </location>
</feature>
<keyword evidence="5" id="KW-1185">Reference proteome</keyword>
<dbReference type="PROSITE" id="PS51257">
    <property type="entry name" value="PROKAR_LIPOPROTEIN"/>
    <property type="match status" value="1"/>
</dbReference>
<dbReference type="Pfam" id="PF14129">
    <property type="entry name" value="DUF4296"/>
    <property type="match status" value="1"/>
</dbReference>
<accession>A0A399CVC1</accession>
<organism evidence="4 5">
    <name type="scientific">Mariniphaga sediminis</name>
    <dbReference type="NCBI Taxonomy" id="1628158"/>
    <lineage>
        <taxon>Bacteria</taxon>
        <taxon>Pseudomonadati</taxon>
        <taxon>Bacteroidota</taxon>
        <taxon>Bacteroidia</taxon>
        <taxon>Marinilabiliales</taxon>
        <taxon>Prolixibacteraceae</taxon>
        <taxon>Mariniphaga</taxon>
    </lineage>
</organism>
<dbReference type="AlphaFoldDB" id="A0A399CVC1"/>
<feature type="region of interest" description="Disordered" evidence="1">
    <location>
        <begin position="115"/>
        <end position="136"/>
    </location>
</feature>
<keyword evidence="2" id="KW-0732">Signal</keyword>
<comment type="caution">
    <text evidence="4">The sequence shown here is derived from an EMBL/GenBank/DDBJ whole genome shotgun (WGS) entry which is preliminary data.</text>
</comment>
<proteinExistence type="predicted"/>
<reference evidence="4 5" key="1">
    <citation type="journal article" date="2015" name="Int. J. Syst. Evol. Microbiol.">
        <title>Mariniphaga sediminis sp. nov., isolated from coastal sediment.</title>
        <authorList>
            <person name="Wang F.Q."/>
            <person name="Shen Q.Y."/>
            <person name="Chen G.J."/>
            <person name="Du Z.J."/>
        </authorList>
    </citation>
    <scope>NUCLEOTIDE SEQUENCE [LARGE SCALE GENOMIC DNA]</scope>
    <source>
        <strain evidence="4 5">SY21</strain>
    </source>
</reference>
<feature type="compositionally biased region" description="Basic and acidic residues" evidence="1">
    <location>
        <begin position="119"/>
        <end position="136"/>
    </location>
</feature>
<evidence type="ECO:0000313" key="5">
    <source>
        <dbReference type="Proteomes" id="UP000266441"/>
    </source>
</evidence>
<evidence type="ECO:0000256" key="2">
    <source>
        <dbReference type="SAM" id="SignalP"/>
    </source>
</evidence>
<dbReference type="InterPro" id="IPR025381">
    <property type="entry name" value="DUF4296"/>
</dbReference>
<evidence type="ECO:0000259" key="3">
    <source>
        <dbReference type="Pfam" id="PF14129"/>
    </source>
</evidence>